<evidence type="ECO:0000313" key="4">
    <source>
        <dbReference type="EMBL" id="MDF2095943.1"/>
    </source>
</evidence>
<dbReference type="EMBL" id="JARHUD010000004">
    <property type="protein sequence ID" value="MDF2095943.1"/>
    <property type="molecule type" value="Genomic_DNA"/>
</dbReference>
<dbReference type="InterPro" id="IPR036291">
    <property type="entry name" value="NAD(P)-bd_dom_sf"/>
</dbReference>
<dbReference type="PANTHER" id="PTHR43669">
    <property type="entry name" value="5-KETO-D-GLUCONATE 5-REDUCTASE"/>
    <property type="match status" value="1"/>
</dbReference>
<protein>
    <submittedName>
        <fullName evidence="4">SDR family NAD(P)-dependent oxidoreductase</fullName>
    </submittedName>
</protein>
<dbReference type="PANTHER" id="PTHR43669:SF12">
    <property type="entry name" value="BLR5618 PROTEIN"/>
    <property type="match status" value="1"/>
</dbReference>
<comment type="similarity">
    <text evidence="1 3">Belongs to the short-chain dehydrogenases/reductases (SDR) family.</text>
</comment>
<evidence type="ECO:0000256" key="1">
    <source>
        <dbReference type="ARBA" id="ARBA00006484"/>
    </source>
</evidence>
<dbReference type="PRINTS" id="PR00080">
    <property type="entry name" value="SDRFAMILY"/>
</dbReference>
<dbReference type="CDD" id="cd05233">
    <property type="entry name" value="SDR_c"/>
    <property type="match status" value="1"/>
</dbReference>
<reference evidence="4 5" key="1">
    <citation type="submission" date="2023-03" db="EMBL/GenBank/DDBJ databases">
        <title>Fodinicurvata sp. CAU 1616 isolated from sea sendiment.</title>
        <authorList>
            <person name="Kim W."/>
        </authorList>
    </citation>
    <scope>NUCLEOTIDE SEQUENCE [LARGE SCALE GENOMIC DNA]</scope>
    <source>
        <strain evidence="4 5">CAU 1616</strain>
    </source>
</reference>
<dbReference type="Proteomes" id="UP001215503">
    <property type="component" value="Unassembled WGS sequence"/>
</dbReference>
<proteinExistence type="inferred from homology"/>
<dbReference type="PRINTS" id="PR00081">
    <property type="entry name" value="GDHRDH"/>
</dbReference>
<keyword evidence="5" id="KW-1185">Reference proteome</keyword>
<evidence type="ECO:0000256" key="3">
    <source>
        <dbReference type="RuleBase" id="RU000363"/>
    </source>
</evidence>
<dbReference type="SUPFAM" id="SSF51735">
    <property type="entry name" value="NAD(P)-binding Rossmann-fold domains"/>
    <property type="match status" value="1"/>
</dbReference>
<dbReference type="InterPro" id="IPR002347">
    <property type="entry name" value="SDR_fam"/>
</dbReference>
<dbReference type="Gene3D" id="3.40.50.720">
    <property type="entry name" value="NAD(P)-binding Rossmann-like Domain"/>
    <property type="match status" value="1"/>
</dbReference>
<sequence>MEITAKIALVTGAGTGVGRAACLALARENYTVVLTGRRPEPLEEVEAEIAAADPEARTLVVPADVSDPVAVEDLFERIEKEFGRLDLLFNNAGTGAPAVPMEELPVEEWMKVVDANLTGAFLCSRQAFRLMKQQKPRGGRIINNGSISAHTPRPHSAPYTATKHAITGLTKSCALDGRDFDIAVGQVDIGNAATPMTERMTEGVLQPDGSKKPEARMDPEHVANAVVYMASLPLDANVLTMTVMATKMPFVGRG</sequence>
<dbReference type="Pfam" id="PF00106">
    <property type="entry name" value="adh_short"/>
    <property type="match status" value="1"/>
</dbReference>
<accession>A0ABT5YM75</accession>
<comment type="caution">
    <text evidence="4">The sequence shown here is derived from an EMBL/GenBank/DDBJ whole genome shotgun (WGS) entry which is preliminary data.</text>
</comment>
<evidence type="ECO:0000256" key="2">
    <source>
        <dbReference type="ARBA" id="ARBA00023002"/>
    </source>
</evidence>
<name>A0ABT5YM75_9PROT</name>
<evidence type="ECO:0000313" key="5">
    <source>
        <dbReference type="Proteomes" id="UP001215503"/>
    </source>
</evidence>
<gene>
    <name evidence="4" type="ORF">P2G67_08145</name>
</gene>
<keyword evidence="2" id="KW-0560">Oxidoreductase</keyword>
<organism evidence="4 5">
    <name type="scientific">Aquibaculum arenosum</name>
    <dbReference type="NCBI Taxonomy" id="3032591"/>
    <lineage>
        <taxon>Bacteria</taxon>
        <taxon>Pseudomonadati</taxon>
        <taxon>Pseudomonadota</taxon>
        <taxon>Alphaproteobacteria</taxon>
        <taxon>Rhodospirillales</taxon>
        <taxon>Rhodovibrionaceae</taxon>
        <taxon>Aquibaculum</taxon>
    </lineage>
</organism>